<accession>A0ABU1DFJ9</accession>
<organism evidence="1 2">
    <name type="scientific">Chelatococcus sambhunathii</name>
    <dbReference type="NCBI Taxonomy" id="363953"/>
    <lineage>
        <taxon>Bacteria</taxon>
        <taxon>Pseudomonadati</taxon>
        <taxon>Pseudomonadota</taxon>
        <taxon>Alphaproteobacteria</taxon>
        <taxon>Hyphomicrobiales</taxon>
        <taxon>Chelatococcaceae</taxon>
        <taxon>Chelatococcus</taxon>
    </lineage>
</organism>
<proteinExistence type="predicted"/>
<name>A0ABU1DFJ9_9HYPH</name>
<protein>
    <recommendedName>
        <fullName evidence="3">Type A2 lantipeptide</fullName>
    </recommendedName>
</protein>
<evidence type="ECO:0000313" key="2">
    <source>
        <dbReference type="Proteomes" id="UP001181622"/>
    </source>
</evidence>
<comment type="caution">
    <text evidence="1">The sequence shown here is derived from an EMBL/GenBank/DDBJ whole genome shotgun (WGS) entry which is preliminary data.</text>
</comment>
<reference evidence="1" key="1">
    <citation type="submission" date="2020-10" db="EMBL/GenBank/DDBJ databases">
        <authorList>
            <person name="Abbas A."/>
            <person name="Razzaq R."/>
            <person name="Waqas M."/>
            <person name="Abbas N."/>
            <person name="Nielsen T.K."/>
            <person name="Hansen L.H."/>
            <person name="Hussain S."/>
            <person name="Shahid M."/>
        </authorList>
    </citation>
    <scope>NUCLEOTIDE SEQUENCE</scope>
    <source>
        <strain evidence="1">S14</strain>
    </source>
</reference>
<dbReference type="Proteomes" id="UP001181622">
    <property type="component" value="Unassembled WGS sequence"/>
</dbReference>
<evidence type="ECO:0008006" key="3">
    <source>
        <dbReference type="Google" id="ProtNLM"/>
    </source>
</evidence>
<evidence type="ECO:0000313" key="1">
    <source>
        <dbReference type="EMBL" id="MDR4306831.1"/>
    </source>
</evidence>
<keyword evidence="2" id="KW-1185">Reference proteome</keyword>
<dbReference type="EMBL" id="JADBEO010000016">
    <property type="protein sequence ID" value="MDR4306831.1"/>
    <property type="molecule type" value="Genomic_DNA"/>
</dbReference>
<gene>
    <name evidence="1" type="ORF">IHQ68_09390</name>
</gene>
<dbReference type="RefSeq" id="WP_309391063.1">
    <property type="nucleotide sequence ID" value="NZ_JADBEO010000016.1"/>
</dbReference>
<sequence length="69" mass="6583">MSKFETIRELNAAELDDVAGGLSVGLGLNVDASGELAAVSGVVDQVGGLVGGLLGTVTGALPDVSGGVS</sequence>